<protein>
    <recommendedName>
        <fullName evidence="3">Phage capsid-like C-terminal domain-containing protein</fullName>
    </recommendedName>
</protein>
<feature type="non-terminal residue" evidence="4">
    <location>
        <position position="1"/>
    </location>
</feature>
<dbReference type="InterPro" id="IPR054612">
    <property type="entry name" value="Phage_capsid-like_C"/>
</dbReference>
<dbReference type="NCBIfam" id="TIGR01554">
    <property type="entry name" value="major_cap_HK97"/>
    <property type="match status" value="1"/>
</dbReference>
<dbReference type="Pfam" id="PF05065">
    <property type="entry name" value="Phage_capsid"/>
    <property type="match status" value="1"/>
</dbReference>
<proteinExistence type="predicted"/>
<comment type="caution">
    <text evidence="4">The sequence shown here is derived from an EMBL/GenBank/DDBJ whole genome shotgun (WGS) entry which is preliminary data.</text>
</comment>
<evidence type="ECO:0000256" key="1">
    <source>
        <dbReference type="ARBA" id="ARBA00004328"/>
    </source>
</evidence>
<dbReference type="GO" id="GO:0044423">
    <property type="term" value="C:virion component"/>
    <property type="evidence" value="ECO:0007669"/>
    <property type="project" value="UniProtKB-KW"/>
</dbReference>
<reference evidence="4" key="1">
    <citation type="journal article" date="2014" name="Front. Microbiol.">
        <title>High frequency of phylogenetically diverse reductive dehalogenase-homologous genes in deep subseafloor sedimentary metagenomes.</title>
        <authorList>
            <person name="Kawai M."/>
            <person name="Futagami T."/>
            <person name="Toyoda A."/>
            <person name="Takaki Y."/>
            <person name="Nishi S."/>
            <person name="Hori S."/>
            <person name="Arai W."/>
            <person name="Tsubouchi T."/>
            <person name="Morono Y."/>
            <person name="Uchiyama I."/>
            <person name="Ito T."/>
            <person name="Fujiyama A."/>
            <person name="Inagaki F."/>
            <person name="Takami H."/>
        </authorList>
    </citation>
    <scope>NUCLEOTIDE SEQUENCE</scope>
    <source>
        <strain evidence="4">Expedition CK06-06</strain>
    </source>
</reference>
<comment type="subcellular location">
    <subcellularLocation>
        <location evidence="1">Virion</location>
    </subcellularLocation>
</comment>
<organism evidence="4">
    <name type="scientific">marine sediment metagenome</name>
    <dbReference type="NCBI Taxonomy" id="412755"/>
    <lineage>
        <taxon>unclassified sequences</taxon>
        <taxon>metagenomes</taxon>
        <taxon>ecological metagenomes</taxon>
    </lineage>
</organism>
<dbReference type="AlphaFoldDB" id="X0X6E0"/>
<dbReference type="EMBL" id="BARS01038255">
    <property type="protein sequence ID" value="GAG20536.1"/>
    <property type="molecule type" value="Genomic_DNA"/>
</dbReference>
<accession>X0X6E0</accession>
<sequence length="256" mass="27871">SPFTPELAKKAITQGWDVYALKSTMIEARDNLGGYTVPVDFQNRVIERLMGLVVMRGRASTITTSRDAIEIPKETGGGTQYTGAVRVTWVEETPANQAASDTNLTFGMERIPVHTVMASTNLSRNLLEDAAFDLASFLSRKFAEAAAIDEDNKFLTGTGAGQPRGLLPDSGNGMSITEEAGGASAAVQFDDFIGLQYGIDSQYRQRAVWLAEKATYQAIAELKDSNGQYLWRDQFGQNTVGQADRLLGYPVLEQEA</sequence>
<feature type="domain" description="Phage capsid-like C-terminal" evidence="3">
    <location>
        <begin position="33"/>
        <end position="255"/>
    </location>
</feature>
<keyword evidence="2" id="KW-0946">Virion</keyword>
<gene>
    <name evidence="4" type="ORF">S01H1_58557</name>
</gene>
<feature type="non-terminal residue" evidence="4">
    <location>
        <position position="256"/>
    </location>
</feature>
<dbReference type="SUPFAM" id="SSF56563">
    <property type="entry name" value="Major capsid protein gp5"/>
    <property type="match status" value="1"/>
</dbReference>
<evidence type="ECO:0000313" key="4">
    <source>
        <dbReference type="EMBL" id="GAG20536.1"/>
    </source>
</evidence>
<evidence type="ECO:0000259" key="3">
    <source>
        <dbReference type="Pfam" id="PF05065"/>
    </source>
</evidence>
<dbReference type="Gene3D" id="3.30.2400.10">
    <property type="entry name" value="Major capsid protein gp5"/>
    <property type="match status" value="1"/>
</dbReference>
<dbReference type="InterPro" id="IPR024455">
    <property type="entry name" value="Phage_capsid"/>
</dbReference>
<name>X0X6E0_9ZZZZ</name>
<evidence type="ECO:0000256" key="2">
    <source>
        <dbReference type="ARBA" id="ARBA00022844"/>
    </source>
</evidence>